<evidence type="ECO:0000256" key="6">
    <source>
        <dbReference type="SAM" id="MobiDB-lite"/>
    </source>
</evidence>
<feature type="region of interest" description="Disordered" evidence="6">
    <location>
        <begin position="920"/>
        <end position="959"/>
    </location>
</feature>
<dbReference type="GO" id="GO:0043328">
    <property type="term" value="P:protein transport to vacuole involved in ubiquitin-dependent protein catabolic process via the multivesicular body sorting pathway"/>
    <property type="evidence" value="ECO:0007669"/>
    <property type="project" value="TreeGrafter"/>
</dbReference>
<sequence length="1793" mass="201438">MEAAPRLPMISFDLLSSTESVQFGKKLKPYIANFYNEDPESYTAEINQIDTLRASITHPSPDVSGVQLLKKYYCQLHFLKSRFPMELNQPCFIEFEWRDCQNGATAGSINFELMAVMYNIGALHTILGAQDSRTTPDGMKLAYSHFQCAAWAFQVVKDKYYDLIACVTSIEVPLFYKKVCLAQAQECILEKSMLDNRKSTIISKVAVQVYDYYREALNTLKGINEDIFGRSRFKEYMKYFQFKLNYHRCISLLFQGQQAEELQKMGERAAFYQAACEQLEEARKQLTSKQQKELADALAFTADVVEGKRKAAKNENEYIYHEEVPDIANLQEVKGAPLVKLIEFNVNDPEVSGPDIFARLVPMEAHEASSLYSEKKAQLLRNMGEEVEVKDQELAEFMSSMQLDMLTKMHQASGIPQELIDRAAALSAKPNAIQDLVDSMAKLSSIYHDVEANLNEIEVLLKEEEDNEKSYQEIMGKRPPSIITTDLARESYKYKEAHNKANESNQTLKKAMMTHMENLKILQTPIRELQQRLPSVELPDANIDQNLLKELELLNSKVDEMKTQRAMLWAQLRDSVHNDDITNALVTKPQDTSLEQLFTKELDKHTALVNLLLQNLSAQENIRKAFIDCYAGAVNTRRYIQDIIQKRNSTVQALIASHDSYDDLLAKANKGIEFYTKLETNVSKLLQRIKGASKVQQEEREQMLAKSTAKKADVTPTPVNSSVSSAPKLKDYLEARKKAGSLPSYQTMTYGGISQNLPDSQNWPPSVRPAPVGSEINSDPTNRFANENTALYYQQTNQGYGQPSQNSYNSPAPMTDLTSRMGTLMSKPDQASVPVVSNYNTQYSYSNYIPQNYTPTSYTYASQVYTDNHDVQSPTSHDSSKANTSTTNSYNTISSYMPNVAQNSENTNVGAYSGYGQPAANQKSVQLDETASKSAGNQQTQYSSQQYSQSPYSQYQNSSQYAQNYQNQNSQLSQYYQSQNASQYPQQQYAGASQQQGYVSTGQQPNYAGSTQQQQYNNTQNQQQAYASSVGQQQYATPTQQYPSQNASSGYYQTSQNVNASSALKSSSEPQIKAPGPESGVVGQQTPSNQQQGYVSTGQQPNYAGSTQQQQYNTQNQLQAYAGTGQQSNYPSSVQQQQYSSLTQNQQTYEPTGQHSNTRLNQQQYATPSQQYPQGGIPQEQAPTLKSSSESQIKAPGPESGALTQQTLSNQQVGVSGTYGQYQNMSYPQTQTPGYASQQQGTANMQQTYYPYGYAPNFSSNLDTASQNLYNVTQYQNQYYTQEHATSVASSNINNYSTYSAPHNDYKVQTGSPNVYNMSTGVSQAVTSNVNSSAATTPANYSNYGSVYGYSQANYPATVTTVSYTNPTMTAQTTSNKDSNIDLLSGLDFSVSQIPTLTPQQNVSQEKLKEPQPDTKSVAPSIEIKQQTPVVQVKEENAKKEVVRVLPTKPLNNSEVKSLFNQELEKYEKYVETLTTKTLSGPTTLDVKWKEIQDWQELDNQKRIISVARCYPMKNRYPDILPYDYSRVELKYSDDDYINASFIEQLSPFSPQFIVTQAPLASTFSDFWTMVREQQAELIFCPLNEKEIGDDIYWPTEKGKNISISNMVLSLQSMVVKPNWIERLILISIPEKKESSVVMHLQFTSWPGSLFPTSPEPFISYVLELISLFQQQKTPSHPIVVHCSSGIGRSGLLCLLTNAILQVTNQANAIPDLALLTSKLGNFRKNILRDREHLRFAYEALLCYMKQVLLQDTLKKKLSEVVPVKEEPKPTPEVQENIIDPLSTLDPFWASKK</sequence>
<keyword evidence="10" id="KW-1185">Reference proteome</keyword>
<dbReference type="PROSITE" id="PS51180">
    <property type="entry name" value="BRO1"/>
    <property type="match status" value="1"/>
</dbReference>
<organism evidence="10 11">
    <name type="scientific">Sitophilus oryzae</name>
    <name type="common">Rice weevil</name>
    <name type="synonym">Curculio oryzae</name>
    <dbReference type="NCBI Taxonomy" id="7048"/>
    <lineage>
        <taxon>Eukaryota</taxon>
        <taxon>Metazoa</taxon>
        <taxon>Ecdysozoa</taxon>
        <taxon>Arthropoda</taxon>
        <taxon>Hexapoda</taxon>
        <taxon>Insecta</taxon>
        <taxon>Pterygota</taxon>
        <taxon>Neoptera</taxon>
        <taxon>Endopterygota</taxon>
        <taxon>Coleoptera</taxon>
        <taxon>Polyphaga</taxon>
        <taxon>Cucujiformia</taxon>
        <taxon>Curculionidae</taxon>
        <taxon>Dryophthorinae</taxon>
        <taxon>Sitophilus</taxon>
    </lineage>
</organism>
<dbReference type="InterPro" id="IPR038499">
    <property type="entry name" value="BRO1_sf"/>
</dbReference>
<feature type="compositionally biased region" description="Low complexity" evidence="6">
    <location>
        <begin position="714"/>
        <end position="725"/>
    </location>
</feature>
<feature type="compositionally biased region" description="Polar residues" evidence="6">
    <location>
        <begin position="1046"/>
        <end position="1070"/>
    </location>
</feature>
<keyword evidence="4" id="KW-0967">Endosome</keyword>
<dbReference type="GO" id="GO:0009653">
    <property type="term" value="P:anatomical structure morphogenesis"/>
    <property type="evidence" value="ECO:0007669"/>
    <property type="project" value="UniProtKB-ARBA"/>
</dbReference>
<dbReference type="SMART" id="SM00194">
    <property type="entry name" value="PTPc"/>
    <property type="match status" value="1"/>
</dbReference>
<dbReference type="InterPro" id="IPR000242">
    <property type="entry name" value="PTP_cat"/>
</dbReference>
<dbReference type="Pfam" id="PF00102">
    <property type="entry name" value="Y_phosphatase"/>
    <property type="match status" value="1"/>
</dbReference>
<feature type="region of interest" description="Disordered" evidence="6">
    <location>
        <begin position="1124"/>
        <end position="1204"/>
    </location>
</feature>
<feature type="compositionally biased region" description="Polar residues" evidence="6">
    <location>
        <begin position="999"/>
        <end position="1010"/>
    </location>
</feature>
<feature type="domain" description="BRO1" evidence="9">
    <location>
        <begin position="8"/>
        <end position="394"/>
    </location>
</feature>
<comment type="subcellular location">
    <subcellularLocation>
        <location evidence="2">Cytoplasm</location>
    </subcellularLocation>
    <subcellularLocation>
        <location evidence="1">Endosome</location>
    </subcellularLocation>
</comment>
<dbReference type="GO" id="GO:0032456">
    <property type="term" value="P:endocytic recycling"/>
    <property type="evidence" value="ECO:0007669"/>
    <property type="project" value="TreeGrafter"/>
</dbReference>
<dbReference type="PANTHER" id="PTHR23030">
    <property type="entry name" value="PCD6 INTERACTING PROTEIN-RELATED"/>
    <property type="match status" value="1"/>
</dbReference>
<dbReference type="KEGG" id="soy:115876247"/>
<dbReference type="Pfam" id="PF03097">
    <property type="entry name" value="BRO1"/>
    <property type="match status" value="1"/>
</dbReference>
<dbReference type="GO" id="GO:0004725">
    <property type="term" value="F:protein tyrosine phosphatase activity"/>
    <property type="evidence" value="ECO:0007669"/>
    <property type="project" value="InterPro"/>
</dbReference>
<dbReference type="PROSITE" id="PS50055">
    <property type="entry name" value="TYR_PHOSPHATASE_PTP"/>
    <property type="match status" value="1"/>
</dbReference>
<evidence type="ECO:0000256" key="1">
    <source>
        <dbReference type="ARBA" id="ARBA00004177"/>
    </source>
</evidence>
<feature type="compositionally biased region" description="Low complexity" evidence="6">
    <location>
        <begin position="1011"/>
        <end position="1045"/>
    </location>
</feature>
<dbReference type="Gene3D" id="1.25.40.280">
    <property type="entry name" value="alix/aip1 like domains"/>
    <property type="match status" value="1"/>
</dbReference>
<evidence type="ECO:0000256" key="2">
    <source>
        <dbReference type="ARBA" id="ARBA00004496"/>
    </source>
</evidence>
<dbReference type="CTD" id="39610"/>
<feature type="region of interest" description="Disordered" evidence="6">
    <location>
        <begin position="1398"/>
        <end position="1418"/>
    </location>
</feature>
<protein>
    <submittedName>
        <fullName evidence="11">Tyrosine-protein phosphatase non-receptor type 23</fullName>
    </submittedName>
</protein>
<dbReference type="Proteomes" id="UP000504635">
    <property type="component" value="Unplaced"/>
</dbReference>
<reference evidence="11" key="1">
    <citation type="submission" date="2025-08" db="UniProtKB">
        <authorList>
            <consortium name="RefSeq"/>
        </authorList>
    </citation>
    <scope>IDENTIFICATION</scope>
    <source>
        <tissue evidence="11">Gonads</tissue>
    </source>
</reference>
<dbReference type="InterPro" id="IPR029021">
    <property type="entry name" value="Prot-tyrosine_phosphatase-like"/>
</dbReference>
<dbReference type="InterPro" id="IPR000387">
    <property type="entry name" value="Tyr_Pase_dom"/>
</dbReference>
<dbReference type="SUPFAM" id="SSF52799">
    <property type="entry name" value="(Phosphotyrosine protein) phosphatases II"/>
    <property type="match status" value="1"/>
</dbReference>
<evidence type="ECO:0000313" key="11">
    <source>
        <dbReference type="RefSeq" id="XP_030747813.1"/>
    </source>
</evidence>
<dbReference type="PROSITE" id="PS00383">
    <property type="entry name" value="TYR_PHOSPHATASE_1"/>
    <property type="match status" value="1"/>
</dbReference>
<dbReference type="GO" id="GO:0005768">
    <property type="term" value="C:endosome"/>
    <property type="evidence" value="ECO:0007669"/>
    <property type="project" value="UniProtKB-SubCell"/>
</dbReference>
<gene>
    <name evidence="11" type="primary">LOC115876247</name>
</gene>
<evidence type="ECO:0000313" key="10">
    <source>
        <dbReference type="Proteomes" id="UP000504635"/>
    </source>
</evidence>
<feature type="compositionally biased region" description="Polar residues" evidence="6">
    <location>
        <begin position="1082"/>
        <end position="1106"/>
    </location>
</feature>
<dbReference type="OrthoDB" id="10266451at2759"/>
<feature type="region of interest" description="Disordered" evidence="6">
    <location>
        <begin position="706"/>
        <end position="725"/>
    </location>
</feature>
<evidence type="ECO:0000256" key="5">
    <source>
        <dbReference type="SAM" id="Coils"/>
    </source>
</evidence>
<evidence type="ECO:0000259" key="8">
    <source>
        <dbReference type="PROSITE" id="PS50056"/>
    </source>
</evidence>
<dbReference type="PROSITE" id="PS50056">
    <property type="entry name" value="TYR_PHOSPHATASE_2"/>
    <property type="match status" value="1"/>
</dbReference>
<dbReference type="GeneID" id="115876247"/>
<dbReference type="CDD" id="cd09234">
    <property type="entry name" value="V_HD-PTP_like"/>
    <property type="match status" value="1"/>
</dbReference>
<dbReference type="RefSeq" id="XP_030747813.1">
    <property type="nucleotide sequence ID" value="XM_030891953.1"/>
</dbReference>
<accession>A0A6J2X994</accession>
<name>A0A6J2X994_SITOR</name>
<evidence type="ECO:0000256" key="3">
    <source>
        <dbReference type="ARBA" id="ARBA00022490"/>
    </source>
</evidence>
<feature type="region of interest" description="Disordered" evidence="6">
    <location>
        <begin position="986"/>
        <end position="1111"/>
    </location>
</feature>
<feature type="domain" description="Tyrosine-protein phosphatase" evidence="7">
    <location>
        <begin position="1514"/>
        <end position="1744"/>
    </location>
</feature>
<feature type="compositionally biased region" description="Polar residues" evidence="6">
    <location>
        <begin position="1181"/>
        <end position="1192"/>
    </location>
</feature>
<feature type="coiled-coil region" evidence="5">
    <location>
        <begin position="262"/>
        <end position="296"/>
    </location>
</feature>
<dbReference type="PANTHER" id="PTHR23030:SF30">
    <property type="entry name" value="TYROSINE-PROTEIN PHOSPHATASE NON-RECEPTOR TYPE 23"/>
    <property type="match status" value="1"/>
</dbReference>
<feature type="domain" description="Tyrosine specific protein phosphatases" evidence="8">
    <location>
        <begin position="1660"/>
        <end position="1735"/>
    </location>
</feature>
<dbReference type="GO" id="GO:0048666">
    <property type="term" value="P:neuron development"/>
    <property type="evidence" value="ECO:0007669"/>
    <property type="project" value="UniProtKB-ARBA"/>
</dbReference>
<dbReference type="GO" id="GO:0045022">
    <property type="term" value="P:early endosome to late endosome transport"/>
    <property type="evidence" value="ECO:0007669"/>
    <property type="project" value="TreeGrafter"/>
</dbReference>
<dbReference type="Pfam" id="PF13949">
    <property type="entry name" value="ALIX_LYPXL_bnd"/>
    <property type="match status" value="1"/>
</dbReference>
<dbReference type="Gene3D" id="1.20.120.560">
    <property type="entry name" value="alix/aip1 in complex with the ypdl late domain"/>
    <property type="match status" value="1"/>
</dbReference>
<dbReference type="Gene3D" id="1.20.140.50">
    <property type="entry name" value="alix/aip1 like domains"/>
    <property type="match status" value="1"/>
</dbReference>
<dbReference type="InterPro" id="IPR025304">
    <property type="entry name" value="ALIX_V_dom"/>
</dbReference>
<proteinExistence type="predicted"/>
<feature type="coiled-coil region" evidence="5">
    <location>
        <begin position="447"/>
        <end position="474"/>
    </location>
</feature>
<keyword evidence="3" id="KW-0963">Cytoplasm</keyword>
<feature type="compositionally biased region" description="Low complexity" evidence="6">
    <location>
        <begin position="937"/>
        <end position="959"/>
    </location>
</feature>
<dbReference type="PRINTS" id="PR00700">
    <property type="entry name" value="PRTYPHPHTASE"/>
</dbReference>
<evidence type="ECO:0000256" key="4">
    <source>
        <dbReference type="ARBA" id="ARBA00022753"/>
    </source>
</evidence>
<dbReference type="InterPro" id="IPR003595">
    <property type="entry name" value="Tyr_Pase_cat"/>
</dbReference>
<evidence type="ECO:0000259" key="7">
    <source>
        <dbReference type="PROSITE" id="PS50055"/>
    </source>
</evidence>
<dbReference type="InterPro" id="IPR016130">
    <property type="entry name" value="Tyr_Pase_AS"/>
</dbReference>
<keyword evidence="5" id="KW-0175">Coiled coil</keyword>
<dbReference type="SMART" id="SM01041">
    <property type="entry name" value="BRO1"/>
    <property type="match status" value="1"/>
</dbReference>
<dbReference type="InParanoid" id="A0A6J2X994"/>
<feature type="compositionally biased region" description="Low complexity" evidence="6">
    <location>
        <begin position="1124"/>
        <end position="1148"/>
    </location>
</feature>
<evidence type="ECO:0000259" key="9">
    <source>
        <dbReference type="PROSITE" id="PS51180"/>
    </source>
</evidence>
<feature type="compositionally biased region" description="Low complexity" evidence="6">
    <location>
        <begin position="986"/>
        <end position="998"/>
    </location>
</feature>
<dbReference type="InterPro" id="IPR004328">
    <property type="entry name" value="BRO1_dom"/>
</dbReference>
<feature type="compositionally biased region" description="Polar residues" evidence="6">
    <location>
        <begin position="920"/>
        <end position="936"/>
    </location>
</feature>
<dbReference type="FunCoup" id="A0A6J2X994">
    <property type="interactions" value="1047"/>
</dbReference>
<feature type="compositionally biased region" description="Polar residues" evidence="6">
    <location>
        <begin position="1149"/>
        <end position="1173"/>
    </location>
</feature>
<dbReference type="SMART" id="SM00404">
    <property type="entry name" value="PTPc_motif"/>
    <property type="match status" value="1"/>
</dbReference>
<dbReference type="Gene3D" id="3.90.190.10">
    <property type="entry name" value="Protein tyrosine phosphatase superfamily"/>
    <property type="match status" value="1"/>
</dbReference>